<gene>
    <name evidence="1" type="ORF">EV356DRAFT_521031</name>
</gene>
<dbReference type="OrthoDB" id="10449825at2759"/>
<proteinExistence type="predicted"/>
<name>A0A6A6GUV1_VIRVR</name>
<protein>
    <submittedName>
        <fullName evidence="1">Uncharacterized protein</fullName>
    </submittedName>
</protein>
<sequence length="196" mass="22033">MVVGLRGMIGYTAVIAVSQKGVSGSILAEEPIFERMDHTESSDSDFYQLGFEYLVRADRSYDGPGLYNLVEPGGLLAPETGPKVFILTPWPTPAERRRGIRTRFRWQRKIDQLRANLAGVFGREPAVVGYTRRSREDVEGHTPTGTRPWASIGGRAIVEVDMNDQQIELEPSIVASLGRWRLWVEERMVHSEAFCP</sequence>
<dbReference type="Proteomes" id="UP000800092">
    <property type="component" value="Unassembled WGS sequence"/>
</dbReference>
<evidence type="ECO:0000313" key="2">
    <source>
        <dbReference type="Proteomes" id="UP000800092"/>
    </source>
</evidence>
<organism evidence="1 2">
    <name type="scientific">Viridothelium virens</name>
    <name type="common">Speckled blister lichen</name>
    <name type="synonym">Trypethelium virens</name>
    <dbReference type="NCBI Taxonomy" id="1048519"/>
    <lineage>
        <taxon>Eukaryota</taxon>
        <taxon>Fungi</taxon>
        <taxon>Dikarya</taxon>
        <taxon>Ascomycota</taxon>
        <taxon>Pezizomycotina</taxon>
        <taxon>Dothideomycetes</taxon>
        <taxon>Dothideomycetes incertae sedis</taxon>
        <taxon>Trypetheliales</taxon>
        <taxon>Trypetheliaceae</taxon>
        <taxon>Viridothelium</taxon>
    </lineage>
</organism>
<accession>A0A6A6GUV1</accession>
<dbReference type="AlphaFoldDB" id="A0A6A6GUV1"/>
<evidence type="ECO:0000313" key="1">
    <source>
        <dbReference type="EMBL" id="KAF2229467.1"/>
    </source>
</evidence>
<keyword evidence="2" id="KW-1185">Reference proteome</keyword>
<dbReference type="EMBL" id="ML991862">
    <property type="protein sequence ID" value="KAF2229467.1"/>
    <property type="molecule type" value="Genomic_DNA"/>
</dbReference>
<reference evidence="1" key="1">
    <citation type="journal article" date="2020" name="Stud. Mycol.">
        <title>101 Dothideomycetes genomes: a test case for predicting lifestyles and emergence of pathogens.</title>
        <authorList>
            <person name="Haridas S."/>
            <person name="Albert R."/>
            <person name="Binder M."/>
            <person name="Bloem J."/>
            <person name="Labutti K."/>
            <person name="Salamov A."/>
            <person name="Andreopoulos B."/>
            <person name="Baker S."/>
            <person name="Barry K."/>
            <person name="Bills G."/>
            <person name="Bluhm B."/>
            <person name="Cannon C."/>
            <person name="Castanera R."/>
            <person name="Culley D."/>
            <person name="Daum C."/>
            <person name="Ezra D."/>
            <person name="Gonzalez J."/>
            <person name="Henrissat B."/>
            <person name="Kuo A."/>
            <person name="Liang C."/>
            <person name="Lipzen A."/>
            <person name="Lutzoni F."/>
            <person name="Magnuson J."/>
            <person name="Mondo S."/>
            <person name="Nolan M."/>
            <person name="Ohm R."/>
            <person name="Pangilinan J."/>
            <person name="Park H.-J."/>
            <person name="Ramirez L."/>
            <person name="Alfaro M."/>
            <person name="Sun H."/>
            <person name="Tritt A."/>
            <person name="Yoshinaga Y."/>
            <person name="Zwiers L.-H."/>
            <person name="Turgeon B."/>
            <person name="Goodwin S."/>
            <person name="Spatafora J."/>
            <person name="Crous P."/>
            <person name="Grigoriev I."/>
        </authorList>
    </citation>
    <scope>NUCLEOTIDE SEQUENCE</scope>
    <source>
        <strain evidence="1">Tuck. ex Michener</strain>
    </source>
</reference>